<keyword evidence="1" id="KW-0560">Oxidoreductase</keyword>
<sequence length="318" mass="33459">MTSSAGVGFCFDRTFPPALVTDVARRLDAGGADRLWIIEDCFYTGGISLAAAALAVTERLNIGLGILPVVARNPAITAMELTTLIGLAPGRVLPGLGHGVQEWMEQMGVRAKSPLGAFEEVIDAVRRLLAGETVTTDGKYVRLTDVRLDPPPAEVPPLLAGVRGPKSLALAGKIAGGVVLAEPSTPSTVRLALDQAGRPEDFVVAVFSSVCVQEDRATAYQIMAPWLGTMIETRNPSLVPVPFFDELTALYDAKGTGALTGIPAEWWSEIGPIGTLADAAAHLDALEAEGVHHIGLFPLADVDLAMSQIDHVIALANR</sequence>
<evidence type="ECO:0000256" key="1">
    <source>
        <dbReference type="ARBA" id="ARBA00023002"/>
    </source>
</evidence>
<gene>
    <name evidence="3" type="ORF">ACFFGN_33055</name>
</gene>
<dbReference type="PANTHER" id="PTHR43244:SF1">
    <property type="entry name" value="5,10-METHYLENETETRAHYDROMETHANOPTERIN REDUCTASE"/>
    <property type="match status" value="1"/>
</dbReference>
<dbReference type="Proteomes" id="UP001589890">
    <property type="component" value="Unassembled WGS sequence"/>
</dbReference>
<dbReference type="RefSeq" id="WP_380056151.1">
    <property type="nucleotide sequence ID" value="NZ_JBHLTC010000041.1"/>
</dbReference>
<accession>A0ABV6QY56</accession>
<dbReference type="Pfam" id="PF00296">
    <property type="entry name" value="Bac_luciferase"/>
    <property type="match status" value="1"/>
</dbReference>
<dbReference type="InterPro" id="IPR036661">
    <property type="entry name" value="Luciferase-like_sf"/>
</dbReference>
<comment type="caution">
    <text evidence="3">The sequence shown here is derived from an EMBL/GenBank/DDBJ whole genome shotgun (WGS) entry which is preliminary data.</text>
</comment>
<name>A0ABV6QY56_9ACTN</name>
<evidence type="ECO:0000313" key="3">
    <source>
        <dbReference type="EMBL" id="MFC0628941.1"/>
    </source>
</evidence>
<dbReference type="EMBL" id="JBHLTC010000041">
    <property type="protein sequence ID" value="MFC0628941.1"/>
    <property type="molecule type" value="Genomic_DNA"/>
</dbReference>
<dbReference type="Gene3D" id="3.20.20.30">
    <property type="entry name" value="Luciferase-like domain"/>
    <property type="match status" value="1"/>
</dbReference>
<dbReference type="PANTHER" id="PTHR43244">
    <property type="match status" value="1"/>
</dbReference>
<dbReference type="InterPro" id="IPR011251">
    <property type="entry name" value="Luciferase-like_dom"/>
</dbReference>
<reference evidence="3 4" key="1">
    <citation type="submission" date="2024-09" db="EMBL/GenBank/DDBJ databases">
        <authorList>
            <person name="Sun Q."/>
            <person name="Mori K."/>
        </authorList>
    </citation>
    <scope>NUCLEOTIDE SEQUENCE [LARGE SCALE GENOMIC DNA]</scope>
    <source>
        <strain evidence="3 4">CGMCC 1.15906</strain>
    </source>
</reference>
<dbReference type="InterPro" id="IPR050564">
    <property type="entry name" value="F420-G6PD/mer"/>
</dbReference>
<feature type="domain" description="Luciferase-like" evidence="2">
    <location>
        <begin position="16"/>
        <end position="293"/>
    </location>
</feature>
<keyword evidence="4" id="KW-1185">Reference proteome</keyword>
<protein>
    <submittedName>
        <fullName evidence="3">LLM class flavin-dependent oxidoreductase</fullName>
    </submittedName>
</protein>
<dbReference type="SUPFAM" id="SSF51679">
    <property type="entry name" value="Bacterial luciferase-like"/>
    <property type="match status" value="1"/>
</dbReference>
<proteinExistence type="predicted"/>
<organism evidence="3 4">
    <name type="scientific">Kribbella deserti</name>
    <dbReference type="NCBI Taxonomy" id="1926257"/>
    <lineage>
        <taxon>Bacteria</taxon>
        <taxon>Bacillati</taxon>
        <taxon>Actinomycetota</taxon>
        <taxon>Actinomycetes</taxon>
        <taxon>Propionibacteriales</taxon>
        <taxon>Kribbellaceae</taxon>
        <taxon>Kribbella</taxon>
    </lineage>
</organism>
<evidence type="ECO:0000313" key="4">
    <source>
        <dbReference type="Proteomes" id="UP001589890"/>
    </source>
</evidence>
<evidence type="ECO:0000259" key="2">
    <source>
        <dbReference type="Pfam" id="PF00296"/>
    </source>
</evidence>